<dbReference type="Gene3D" id="3.20.20.70">
    <property type="entry name" value="Aldolase class I"/>
    <property type="match status" value="1"/>
</dbReference>
<evidence type="ECO:0000256" key="2">
    <source>
        <dbReference type="ARBA" id="ARBA00006906"/>
    </source>
</evidence>
<evidence type="ECO:0000256" key="3">
    <source>
        <dbReference type="ARBA" id="ARBA00011233"/>
    </source>
</evidence>
<evidence type="ECO:0000256" key="1">
    <source>
        <dbReference type="ARBA" id="ARBA00004761"/>
    </source>
</evidence>
<dbReference type="CDD" id="cd00452">
    <property type="entry name" value="KDPG_aldolase"/>
    <property type="match status" value="1"/>
</dbReference>
<evidence type="ECO:0000256" key="4">
    <source>
        <dbReference type="ARBA" id="ARBA00023239"/>
    </source>
</evidence>
<dbReference type="AlphaFoldDB" id="A0A1G8SBG8"/>
<organism evidence="6 7">
    <name type="scientific">Natribacillus halophilus</name>
    <dbReference type="NCBI Taxonomy" id="549003"/>
    <lineage>
        <taxon>Bacteria</taxon>
        <taxon>Bacillati</taxon>
        <taxon>Bacillota</taxon>
        <taxon>Bacilli</taxon>
        <taxon>Bacillales</taxon>
        <taxon>Bacillaceae</taxon>
        <taxon>Natribacillus</taxon>
    </lineage>
</organism>
<dbReference type="InterPro" id="IPR000887">
    <property type="entry name" value="Aldlse_KDPG_KHG"/>
</dbReference>
<evidence type="ECO:0000256" key="5">
    <source>
        <dbReference type="ARBA" id="ARBA00023277"/>
    </source>
</evidence>
<dbReference type="OrthoDB" id="9802667at2"/>
<dbReference type="Pfam" id="PF01081">
    <property type="entry name" value="Aldolase"/>
    <property type="match status" value="1"/>
</dbReference>
<gene>
    <name evidence="6" type="ORF">SAMN04488123_12514</name>
</gene>
<accession>A0A1G8SBG8</accession>
<comment type="pathway">
    <text evidence="1">Carbohydrate acid metabolism.</text>
</comment>
<keyword evidence="4" id="KW-0456">Lyase</keyword>
<keyword evidence="7" id="KW-1185">Reference proteome</keyword>
<keyword evidence="5" id="KW-0119">Carbohydrate metabolism</keyword>
<comment type="similarity">
    <text evidence="2">Belongs to the KHG/KDPG aldolase family.</text>
</comment>
<dbReference type="InterPro" id="IPR013785">
    <property type="entry name" value="Aldolase_TIM"/>
</dbReference>
<dbReference type="NCBIfam" id="TIGR01182">
    <property type="entry name" value="eda"/>
    <property type="match status" value="1"/>
</dbReference>
<evidence type="ECO:0000313" key="7">
    <source>
        <dbReference type="Proteomes" id="UP000198853"/>
    </source>
</evidence>
<dbReference type="PANTHER" id="PTHR30246:SF1">
    <property type="entry name" value="2-DEHYDRO-3-DEOXY-6-PHOSPHOGALACTONATE ALDOLASE-RELATED"/>
    <property type="match status" value="1"/>
</dbReference>
<sequence length="210" mass="21964">MKPKLPQLLESGVVAVMRRLPGEHIHSIADALVAGGVTGLEVTVDSDDAFAAIRELRERLGDSAVVGAGTVLDEETAVQAIQAGAQFIFAPTLDRGTIEASNRYNTIVIPGIFTPTEALQAKNWGADLVKVFPADAVGPAFIKALQGPLGHIPMMPTGGIDLDNIADYMQAGAVAVGAGGSLLDKKLIAAQDWAGLTSRARKFVAEARLR</sequence>
<dbReference type="GO" id="GO:0016829">
    <property type="term" value="F:lyase activity"/>
    <property type="evidence" value="ECO:0007669"/>
    <property type="project" value="UniProtKB-KW"/>
</dbReference>
<dbReference type="EMBL" id="FNEN01000025">
    <property type="protein sequence ID" value="SDJ26551.1"/>
    <property type="molecule type" value="Genomic_DNA"/>
</dbReference>
<dbReference type="RefSeq" id="WP_090400006.1">
    <property type="nucleotide sequence ID" value="NZ_FNEN01000025.1"/>
</dbReference>
<reference evidence="6 7" key="1">
    <citation type="submission" date="2016-10" db="EMBL/GenBank/DDBJ databases">
        <authorList>
            <person name="de Groot N.N."/>
        </authorList>
    </citation>
    <scope>NUCLEOTIDE SEQUENCE [LARGE SCALE GENOMIC DNA]</scope>
    <source>
        <strain evidence="6 7">DSM 21771</strain>
    </source>
</reference>
<dbReference type="PANTHER" id="PTHR30246">
    <property type="entry name" value="2-KETO-3-DEOXY-6-PHOSPHOGLUCONATE ALDOLASE"/>
    <property type="match status" value="1"/>
</dbReference>
<protein>
    <submittedName>
        <fullName evidence="6">2-keto-3-deoxy-phosphogluconate aldolase</fullName>
    </submittedName>
</protein>
<evidence type="ECO:0000313" key="6">
    <source>
        <dbReference type="EMBL" id="SDJ26551.1"/>
    </source>
</evidence>
<name>A0A1G8SBG8_9BACI</name>
<proteinExistence type="inferred from homology"/>
<comment type="subunit">
    <text evidence="3">Homotrimer.</text>
</comment>
<dbReference type="Proteomes" id="UP000198853">
    <property type="component" value="Unassembled WGS sequence"/>
</dbReference>
<dbReference type="SUPFAM" id="SSF51569">
    <property type="entry name" value="Aldolase"/>
    <property type="match status" value="1"/>
</dbReference>